<accession>A0ABW7TGS3</accession>
<dbReference type="Gene3D" id="3.40.50.2300">
    <property type="match status" value="2"/>
</dbReference>
<evidence type="ECO:0000313" key="3">
    <source>
        <dbReference type="Proteomes" id="UP001611263"/>
    </source>
</evidence>
<evidence type="ECO:0000256" key="1">
    <source>
        <dbReference type="SAM" id="Phobius"/>
    </source>
</evidence>
<keyword evidence="3" id="KW-1185">Reference proteome</keyword>
<dbReference type="InterPro" id="IPR028082">
    <property type="entry name" value="Peripla_BP_I"/>
</dbReference>
<evidence type="ECO:0000313" key="2">
    <source>
        <dbReference type="EMBL" id="MFI1459323.1"/>
    </source>
</evidence>
<dbReference type="SUPFAM" id="SSF53822">
    <property type="entry name" value="Periplasmic binding protein-like I"/>
    <property type="match status" value="1"/>
</dbReference>
<dbReference type="RefSeq" id="WP_033241234.1">
    <property type="nucleotide sequence ID" value="NZ_JBIRUQ010000001.1"/>
</dbReference>
<reference evidence="2 3" key="1">
    <citation type="submission" date="2024-10" db="EMBL/GenBank/DDBJ databases">
        <title>The Natural Products Discovery Center: Release of the First 8490 Sequenced Strains for Exploring Actinobacteria Biosynthetic Diversity.</title>
        <authorList>
            <person name="Kalkreuter E."/>
            <person name="Kautsar S.A."/>
            <person name="Yang D."/>
            <person name="Bader C.D."/>
            <person name="Teijaro C.N."/>
            <person name="Fluegel L."/>
            <person name="Davis C.M."/>
            <person name="Simpson J.R."/>
            <person name="Lauterbach L."/>
            <person name="Steele A.D."/>
            <person name="Gui C."/>
            <person name="Meng S."/>
            <person name="Li G."/>
            <person name="Viehrig K."/>
            <person name="Ye F."/>
            <person name="Su P."/>
            <person name="Kiefer A.F."/>
            <person name="Nichols A."/>
            <person name="Cepeda A.J."/>
            <person name="Yan W."/>
            <person name="Fan B."/>
            <person name="Jiang Y."/>
            <person name="Adhikari A."/>
            <person name="Zheng C.-J."/>
            <person name="Schuster L."/>
            <person name="Cowan T.M."/>
            <person name="Smanski M.J."/>
            <person name="Chevrette M.G."/>
            <person name="De Carvalho L.P.S."/>
            <person name="Shen B."/>
        </authorList>
    </citation>
    <scope>NUCLEOTIDE SEQUENCE [LARGE SCALE GENOMIC DNA]</scope>
    <source>
        <strain evidence="2 3">NPDC020568</strain>
    </source>
</reference>
<dbReference type="GeneID" id="93506415"/>
<keyword evidence="1" id="KW-0812">Transmembrane</keyword>
<dbReference type="Proteomes" id="UP001611263">
    <property type="component" value="Unassembled WGS sequence"/>
</dbReference>
<dbReference type="EMBL" id="JBIRUQ010000001">
    <property type="protein sequence ID" value="MFI1459323.1"/>
    <property type="molecule type" value="Genomic_DNA"/>
</dbReference>
<protein>
    <submittedName>
        <fullName evidence="2">ABC transporter substrate-binding protein</fullName>
    </submittedName>
</protein>
<comment type="caution">
    <text evidence="2">The sequence shown here is derived from an EMBL/GenBank/DDBJ whole genome shotgun (WGS) entry which is preliminary data.</text>
</comment>
<organism evidence="2 3">
    <name type="scientific">Nocardia carnea</name>
    <dbReference type="NCBI Taxonomy" id="37328"/>
    <lineage>
        <taxon>Bacteria</taxon>
        <taxon>Bacillati</taxon>
        <taxon>Actinomycetota</taxon>
        <taxon>Actinomycetes</taxon>
        <taxon>Mycobacteriales</taxon>
        <taxon>Nocardiaceae</taxon>
        <taxon>Nocardia</taxon>
    </lineage>
</organism>
<feature type="transmembrane region" description="Helical" evidence="1">
    <location>
        <begin position="15"/>
        <end position="35"/>
    </location>
</feature>
<keyword evidence="1" id="KW-1133">Transmembrane helix</keyword>
<name>A0ABW7TGS3_9NOCA</name>
<gene>
    <name evidence="2" type="ORF">ACH4WX_01225</name>
</gene>
<proteinExistence type="predicted"/>
<keyword evidence="1" id="KW-0472">Membrane</keyword>
<sequence length="492" mass="53338">MTTLIQPPPPGYRKWWWVPAGLLVVALVVAAVIWLPDRFRADSGCGGGVTRNDNGQCVGISDGSASFTPDIADLEQRIHDENSAVVESGEPYVSIVLLTPMTSGDNEEGFVTMSGIRHRLAGAHLAQLAANKTGIWDHSPKIRLLLANPGSDFASWELVVREIQARRTTDNIVAVTGISFSLEPALDSIERLTVPTAPEKPIGVIASTLTIDDLPTSRAFLKVSPAASQHARAAAEFLADSDERILIVRDDNPADRYGRTLAEAFESQFPSDSQRFAGRPQPYDAGYGQVSIAFRSIMPNICDREPSTIYFAGRGADALEFLTALTERDCREKPIQVITADDMPYYQLSESLAGKALEANIKVRYTGLVHPDAWRENPDGFNMFAVDLFSPECEGPVCYNEFSDGDVHDFAAVMEHDAVATAVRATRNAAGVPGDAVDSDGVLQAMKQLYSASAFNAASGRLDFDDKGLPIDKPILILEARNGAPPLYLESR</sequence>